<proteinExistence type="predicted"/>
<evidence type="ECO:0000313" key="3">
    <source>
        <dbReference type="Proteomes" id="UP000671914"/>
    </source>
</evidence>
<dbReference type="InterPro" id="IPR016040">
    <property type="entry name" value="NAD(P)-bd_dom"/>
</dbReference>
<dbReference type="KEGG" id="aarc:G127AT_05225"/>
<gene>
    <name evidence="2" type="ORF">G127AT_05225</name>
</gene>
<dbReference type="Gene3D" id="3.40.50.720">
    <property type="entry name" value="NAD(P)-binding Rossmann-like Domain"/>
    <property type="match status" value="1"/>
</dbReference>
<dbReference type="Proteomes" id="UP000671914">
    <property type="component" value="Chromosome"/>
</dbReference>
<evidence type="ECO:0000313" key="2">
    <source>
        <dbReference type="EMBL" id="QTX05612.1"/>
    </source>
</evidence>
<protein>
    <submittedName>
        <fullName evidence="2">NAD(P)H-binding protein</fullName>
    </submittedName>
</protein>
<dbReference type="PANTHER" id="PTHR43355">
    <property type="entry name" value="FLAVIN REDUCTASE (NADPH)"/>
    <property type="match status" value="1"/>
</dbReference>
<dbReference type="InterPro" id="IPR051606">
    <property type="entry name" value="Polyketide_Oxido-like"/>
</dbReference>
<dbReference type="GO" id="GO:0016646">
    <property type="term" value="F:oxidoreductase activity, acting on the CH-NH group of donors, NAD or NADP as acceptor"/>
    <property type="evidence" value="ECO:0007669"/>
    <property type="project" value="TreeGrafter"/>
</dbReference>
<dbReference type="EMBL" id="CP071696">
    <property type="protein sequence ID" value="QTX05612.1"/>
    <property type="molecule type" value="Genomic_DNA"/>
</dbReference>
<accession>A0A975FPU9</accession>
<reference evidence="2" key="1">
    <citation type="submission" date="2021-03" db="EMBL/GenBank/DDBJ databases">
        <title>Agromyces archimandritus sp. nov., isolated from the cockroach Archimandrita tessellata.</title>
        <authorList>
            <person name="Guzman J."/>
            <person name="Ortuzar M."/>
            <person name="Poehlein A."/>
            <person name="Daniel R."/>
            <person name="Trujillo M."/>
            <person name="Vilcinskas A."/>
        </authorList>
    </citation>
    <scope>NUCLEOTIDE SEQUENCE</scope>
    <source>
        <strain evidence="2">G127AT</strain>
    </source>
</reference>
<dbReference type="InterPro" id="IPR036291">
    <property type="entry name" value="NAD(P)-bd_dom_sf"/>
</dbReference>
<dbReference type="PANTHER" id="PTHR43355:SF2">
    <property type="entry name" value="FLAVIN REDUCTASE (NADPH)"/>
    <property type="match status" value="1"/>
</dbReference>
<evidence type="ECO:0000259" key="1">
    <source>
        <dbReference type="Pfam" id="PF13460"/>
    </source>
</evidence>
<feature type="domain" description="NAD(P)-binding" evidence="1">
    <location>
        <begin position="8"/>
        <end position="202"/>
    </location>
</feature>
<dbReference type="RefSeq" id="WP_210900760.1">
    <property type="nucleotide sequence ID" value="NZ_CP071696.1"/>
</dbReference>
<dbReference type="Pfam" id="PF13460">
    <property type="entry name" value="NAD_binding_10"/>
    <property type="match status" value="1"/>
</dbReference>
<organism evidence="2 3">
    <name type="scientific">Agromyces archimandritae</name>
    <dbReference type="NCBI Taxonomy" id="2781962"/>
    <lineage>
        <taxon>Bacteria</taxon>
        <taxon>Bacillati</taxon>
        <taxon>Actinomycetota</taxon>
        <taxon>Actinomycetes</taxon>
        <taxon>Micrococcales</taxon>
        <taxon>Microbacteriaceae</taxon>
        <taxon>Agromyces</taxon>
    </lineage>
</organism>
<dbReference type="SUPFAM" id="SSF51735">
    <property type="entry name" value="NAD(P)-binding Rossmann-fold domains"/>
    <property type="match status" value="1"/>
</dbReference>
<name>A0A975FPU9_9MICO</name>
<keyword evidence="3" id="KW-1185">Reference proteome</keyword>
<dbReference type="AlphaFoldDB" id="A0A975FPU9"/>
<sequence>MARIVIIGGTGYSGGHILREAVKRGHDVTSVSRSLPQDPVDGAVYEIGSITDAADRARALRDADDVIVAISPRGDMTDAVRPAIAAFSKEAAEAGVRFGVIGGAGSSFVAEGGPLLKDTPEFPDAVKPEATAMGEVLDDLRRSPESLDWFLVSPAATYGSFVSVESRGTYRTDGDVLVAEADGTSSLSGADLALAVLDEIEKPAHRRARFTVGY</sequence>